<dbReference type="GO" id="GO:0006355">
    <property type="term" value="P:regulation of DNA-templated transcription"/>
    <property type="evidence" value="ECO:0007669"/>
    <property type="project" value="InterPro"/>
</dbReference>
<keyword evidence="1" id="KW-0805">Transcription regulation</keyword>
<dbReference type="InterPro" id="IPR003441">
    <property type="entry name" value="NAC-dom"/>
</dbReference>
<accession>A0A6A2XGJ0</accession>
<organism evidence="7 8">
    <name type="scientific">Hibiscus syriacus</name>
    <name type="common">Rose of Sharon</name>
    <dbReference type="NCBI Taxonomy" id="106335"/>
    <lineage>
        <taxon>Eukaryota</taxon>
        <taxon>Viridiplantae</taxon>
        <taxon>Streptophyta</taxon>
        <taxon>Embryophyta</taxon>
        <taxon>Tracheophyta</taxon>
        <taxon>Spermatophyta</taxon>
        <taxon>Magnoliopsida</taxon>
        <taxon>eudicotyledons</taxon>
        <taxon>Gunneridae</taxon>
        <taxon>Pentapetalae</taxon>
        <taxon>rosids</taxon>
        <taxon>malvids</taxon>
        <taxon>Malvales</taxon>
        <taxon>Malvaceae</taxon>
        <taxon>Malvoideae</taxon>
        <taxon>Hibiscus</taxon>
    </lineage>
</organism>
<evidence type="ECO:0000256" key="4">
    <source>
        <dbReference type="ARBA" id="ARBA00023242"/>
    </source>
</evidence>
<feature type="domain" description="NAC" evidence="6">
    <location>
        <begin position="1"/>
        <end position="49"/>
    </location>
</feature>
<evidence type="ECO:0000313" key="8">
    <source>
        <dbReference type="Proteomes" id="UP000436088"/>
    </source>
</evidence>
<evidence type="ECO:0000313" key="7">
    <source>
        <dbReference type="EMBL" id="KAE8674893.1"/>
    </source>
</evidence>
<comment type="caution">
    <text evidence="7">The sequence shown here is derived from an EMBL/GenBank/DDBJ whole genome shotgun (WGS) entry which is preliminary data.</text>
</comment>
<dbReference type="AlphaFoldDB" id="A0A6A2XGJ0"/>
<keyword evidence="4" id="KW-0539">Nucleus</keyword>
<dbReference type="PROSITE" id="PS51005">
    <property type="entry name" value="NAC"/>
    <property type="match status" value="1"/>
</dbReference>
<name>A0A6A2XGJ0_HIBSY</name>
<evidence type="ECO:0000256" key="5">
    <source>
        <dbReference type="SAM" id="MobiDB-lite"/>
    </source>
</evidence>
<keyword evidence="2" id="KW-0238">DNA-binding</keyword>
<sequence>MKKTMVFYNGKASCGRKTKWKMNEYGAIDPSKAATAPKAVSSGARAFDRRPLEPHNNPTATAERATLMMEIITSPSGASHYGGDGYNPAEAGEDDVWEQIK</sequence>
<dbReference type="Proteomes" id="UP000436088">
    <property type="component" value="Unassembled WGS sequence"/>
</dbReference>
<evidence type="ECO:0000256" key="2">
    <source>
        <dbReference type="ARBA" id="ARBA00023125"/>
    </source>
</evidence>
<dbReference type="GO" id="GO:0003677">
    <property type="term" value="F:DNA binding"/>
    <property type="evidence" value="ECO:0007669"/>
    <property type="project" value="UniProtKB-KW"/>
</dbReference>
<evidence type="ECO:0000256" key="3">
    <source>
        <dbReference type="ARBA" id="ARBA00023163"/>
    </source>
</evidence>
<feature type="region of interest" description="Disordered" evidence="5">
    <location>
        <begin position="75"/>
        <end position="101"/>
    </location>
</feature>
<keyword evidence="8" id="KW-1185">Reference proteome</keyword>
<dbReference type="EMBL" id="VEPZ02001408">
    <property type="protein sequence ID" value="KAE8674893.1"/>
    <property type="molecule type" value="Genomic_DNA"/>
</dbReference>
<dbReference type="SUPFAM" id="SSF101941">
    <property type="entry name" value="NAC domain"/>
    <property type="match status" value="1"/>
</dbReference>
<feature type="compositionally biased region" description="Acidic residues" evidence="5">
    <location>
        <begin position="91"/>
        <end position="101"/>
    </location>
</feature>
<keyword evidence="3" id="KW-0804">Transcription</keyword>
<proteinExistence type="predicted"/>
<protein>
    <submittedName>
        <fullName evidence="7">NAC domain-containing protein 61</fullName>
    </submittedName>
</protein>
<evidence type="ECO:0000256" key="1">
    <source>
        <dbReference type="ARBA" id="ARBA00023015"/>
    </source>
</evidence>
<dbReference type="Gene3D" id="2.170.150.80">
    <property type="entry name" value="NAC domain"/>
    <property type="match status" value="1"/>
</dbReference>
<reference evidence="7" key="1">
    <citation type="submission" date="2019-09" db="EMBL/GenBank/DDBJ databases">
        <title>Draft genome information of white flower Hibiscus syriacus.</title>
        <authorList>
            <person name="Kim Y.-M."/>
        </authorList>
    </citation>
    <scope>NUCLEOTIDE SEQUENCE [LARGE SCALE GENOMIC DNA]</scope>
    <source>
        <strain evidence="7">YM2019G1</strain>
    </source>
</reference>
<feature type="region of interest" description="Disordered" evidence="5">
    <location>
        <begin position="36"/>
        <end position="58"/>
    </location>
</feature>
<dbReference type="InterPro" id="IPR036093">
    <property type="entry name" value="NAC_dom_sf"/>
</dbReference>
<evidence type="ECO:0000259" key="6">
    <source>
        <dbReference type="PROSITE" id="PS51005"/>
    </source>
</evidence>
<gene>
    <name evidence="7" type="ORF">F3Y22_tig00111708pilonHSYRG00181</name>
</gene>